<dbReference type="EMBL" id="JAZGUE010000002">
    <property type="protein sequence ID" value="KAL2270357.1"/>
    <property type="molecule type" value="Genomic_DNA"/>
</dbReference>
<dbReference type="Proteomes" id="UP001600064">
    <property type="component" value="Unassembled WGS sequence"/>
</dbReference>
<evidence type="ECO:0000256" key="1">
    <source>
        <dbReference type="SAM" id="MobiDB-lite"/>
    </source>
</evidence>
<feature type="region of interest" description="Disordered" evidence="1">
    <location>
        <begin position="370"/>
        <end position="425"/>
    </location>
</feature>
<accession>A0ABR4DJ76</accession>
<feature type="region of interest" description="Disordered" evidence="1">
    <location>
        <begin position="179"/>
        <end position="213"/>
    </location>
</feature>
<feature type="region of interest" description="Disordered" evidence="1">
    <location>
        <begin position="639"/>
        <end position="663"/>
    </location>
</feature>
<name>A0ABR4DJ76_9PEZI</name>
<feature type="region of interest" description="Disordered" evidence="1">
    <location>
        <begin position="525"/>
        <end position="562"/>
    </location>
</feature>
<feature type="compositionally biased region" description="Gly residues" evidence="1">
    <location>
        <begin position="645"/>
        <end position="654"/>
    </location>
</feature>
<proteinExistence type="predicted"/>
<feature type="compositionally biased region" description="Gly residues" evidence="1">
    <location>
        <begin position="179"/>
        <end position="206"/>
    </location>
</feature>
<dbReference type="RefSeq" id="XP_070869081.1">
    <property type="nucleotide sequence ID" value="XM_071008823.1"/>
</dbReference>
<feature type="compositionally biased region" description="Polar residues" evidence="1">
    <location>
        <begin position="1"/>
        <end position="36"/>
    </location>
</feature>
<evidence type="ECO:0000313" key="3">
    <source>
        <dbReference type="Proteomes" id="UP001600064"/>
    </source>
</evidence>
<organism evidence="2 3">
    <name type="scientific">Remersonia thermophila</name>
    <dbReference type="NCBI Taxonomy" id="72144"/>
    <lineage>
        <taxon>Eukaryota</taxon>
        <taxon>Fungi</taxon>
        <taxon>Dikarya</taxon>
        <taxon>Ascomycota</taxon>
        <taxon>Pezizomycotina</taxon>
        <taxon>Sordariomycetes</taxon>
        <taxon>Sordariomycetidae</taxon>
        <taxon>Sordariales</taxon>
        <taxon>Sordariales incertae sedis</taxon>
        <taxon>Remersonia</taxon>
    </lineage>
</organism>
<feature type="compositionally biased region" description="Low complexity" evidence="1">
    <location>
        <begin position="387"/>
        <end position="400"/>
    </location>
</feature>
<sequence length="688" mass="74026">MDPASPATSPTLRSTPASLCTARGSPSNAADDTAMSSPVDDPPPDIPDPVGRDARPLPRELRSHCQILLEEKLYSDAIQMLSGFLGDGLRPDPAALATRPKRRPRKLQPALVPPPGQLALVATLAIHPSFTSLAPDAADLHTAAHALAYLRGLVGTVGPVHANLGAAFSFSARAGGLGGGGGARSTRSGGGGLGGGFGSGLGGGGGEDSDDAPASRFARDQLVFRRGRDFWSVLGWAFRCAAEHPHRWRHWRVWLDLMVGVLEADLDERLARDQAASSSSSSSSSSYPMLRESLVARYLEDLRRDGRPVLKEVMRALLAFLDPENQASDRALYREVFENETRRTRGKRKREDDLPLVDLEKDRFGDYLDDDEDVWSEDDAKEEGDGAASLPSAAAATATTPSPPQQRRGRPGRKPKAAAVTVTTTTTTSTVSLPDDVASTIPLRLRLFRLLSNVSFYLPAAHGSPIAPVEELYEAFADRVRALPLPAYRALVASHHHHHHNAHVLPDDVQITFLRVLADSLLPPTAGRTRTRTQTKTQTQTRTRARENTVSAAAGSFRPDPADVDPDGLGASALGVTPLALQECFLPFAAARVTAEDNARLALALESMAWLVYLRAELGYSDALRRAVERGIQAREDKIRKRAAGGRGGGSSGGGEEDARERVAREALARSARNLRAWVDVLRRESEP</sequence>
<feature type="compositionally biased region" description="Low complexity" evidence="1">
    <location>
        <begin position="532"/>
        <end position="542"/>
    </location>
</feature>
<gene>
    <name evidence="2" type="ORF">VTJ83DRAFT_2541</name>
</gene>
<evidence type="ECO:0000313" key="2">
    <source>
        <dbReference type="EMBL" id="KAL2270357.1"/>
    </source>
</evidence>
<comment type="caution">
    <text evidence="2">The sequence shown here is derived from an EMBL/GenBank/DDBJ whole genome shotgun (WGS) entry which is preliminary data.</text>
</comment>
<feature type="region of interest" description="Disordered" evidence="1">
    <location>
        <begin position="1"/>
        <end position="56"/>
    </location>
</feature>
<keyword evidence="3" id="KW-1185">Reference proteome</keyword>
<protein>
    <submittedName>
        <fullName evidence="2">Uncharacterized protein</fullName>
    </submittedName>
</protein>
<feature type="compositionally biased region" description="Acidic residues" evidence="1">
    <location>
        <begin position="370"/>
        <end position="382"/>
    </location>
</feature>
<feature type="compositionally biased region" description="Basic residues" evidence="1">
    <location>
        <begin position="407"/>
        <end position="416"/>
    </location>
</feature>
<dbReference type="GeneID" id="98123467"/>
<reference evidence="2 3" key="1">
    <citation type="journal article" date="2024" name="Commun. Biol.">
        <title>Comparative genomic analysis of thermophilic fungi reveals convergent evolutionary adaptations and gene losses.</title>
        <authorList>
            <person name="Steindorff A.S."/>
            <person name="Aguilar-Pontes M.V."/>
            <person name="Robinson A.J."/>
            <person name="Andreopoulos B."/>
            <person name="LaButti K."/>
            <person name="Kuo A."/>
            <person name="Mondo S."/>
            <person name="Riley R."/>
            <person name="Otillar R."/>
            <person name="Haridas S."/>
            <person name="Lipzen A."/>
            <person name="Grimwood J."/>
            <person name="Schmutz J."/>
            <person name="Clum A."/>
            <person name="Reid I.D."/>
            <person name="Moisan M.C."/>
            <person name="Butler G."/>
            <person name="Nguyen T.T.M."/>
            <person name="Dewar K."/>
            <person name="Conant G."/>
            <person name="Drula E."/>
            <person name="Henrissat B."/>
            <person name="Hansel C."/>
            <person name="Singer S."/>
            <person name="Hutchinson M.I."/>
            <person name="de Vries R.P."/>
            <person name="Natvig D.O."/>
            <person name="Powell A.J."/>
            <person name="Tsang A."/>
            <person name="Grigoriev I.V."/>
        </authorList>
    </citation>
    <scope>NUCLEOTIDE SEQUENCE [LARGE SCALE GENOMIC DNA]</scope>
    <source>
        <strain evidence="2 3">ATCC 22073</strain>
    </source>
</reference>